<evidence type="ECO:0000256" key="2">
    <source>
        <dbReference type="ARBA" id="ARBA00022540"/>
    </source>
</evidence>
<keyword evidence="1" id="KW-0963">Cytoplasm</keyword>
<proteinExistence type="predicted"/>
<reference evidence="5 6" key="1">
    <citation type="submission" date="2022-12" db="EMBL/GenBank/DDBJ databases">
        <title>Chromosome-scale assembly of the Ensete ventricosum genome.</title>
        <authorList>
            <person name="Dussert Y."/>
            <person name="Stocks J."/>
            <person name="Wendawek A."/>
            <person name="Woldeyes F."/>
            <person name="Nichols R.A."/>
            <person name="Borrell J.S."/>
        </authorList>
    </citation>
    <scope>NUCLEOTIDE SEQUENCE [LARGE SCALE GENOMIC DNA]</scope>
    <source>
        <strain evidence="6">cv. Maze</strain>
        <tissue evidence="5">Seeds</tissue>
    </source>
</reference>
<dbReference type="Pfam" id="PF09440">
    <property type="entry name" value="eIF3_N"/>
    <property type="match status" value="1"/>
</dbReference>
<dbReference type="AlphaFoldDB" id="A0AAV8R2L2"/>
<dbReference type="GO" id="GO:0003743">
    <property type="term" value="F:translation initiation factor activity"/>
    <property type="evidence" value="ECO:0007669"/>
    <property type="project" value="UniProtKB-KW"/>
</dbReference>
<sequence>MHAHVATLIQPHTVNHIDPINQSWSGRTTSSVTEFVSFGVGDPLGRLPPSISHSRPSACLLSGGRSKEQTLENETLAIADYDLTSRIAPHLDHHLVFLLLEFLQERQLYADDEILKAKVQLLSQFCRLLNWDIALEPLNCLKEILDLKSFSSSLNQLHNRIWYLNAIQTNAHHLLRYVTTAVIVNKRRNMLKELVQVIQQEQHCYEDPITEFLEFLYVNYDFDSAQKKLKEWGASVQCAMAAQVQANSCNFDKQCKCVQYAMASQVEENTCNFDKDCKCGNCIGRYLNAIQTNAHHLLRYVTTAVIVNKRRNMLKELVQVIQQEQHCYEDPITEFLEFLYVNYDFDSAQKKLKEWGASVQCAMAAQVQANSCNFDKQCKCTGNWTASCIGHRFL</sequence>
<evidence type="ECO:0000313" key="5">
    <source>
        <dbReference type="EMBL" id="KAJ8485234.1"/>
    </source>
</evidence>
<comment type="caution">
    <text evidence="5">The sequence shown here is derived from an EMBL/GenBank/DDBJ whole genome shotgun (WGS) entry which is preliminary data.</text>
</comment>
<dbReference type="InterPro" id="IPR016650">
    <property type="entry name" value="eIF3e"/>
</dbReference>
<keyword evidence="2" id="KW-0396">Initiation factor</keyword>
<keyword evidence="3" id="KW-0648">Protein biosynthesis</keyword>
<protein>
    <recommendedName>
        <fullName evidence="4">Eukaryotic translation initiation factor 3 subunit E N-terminal domain-containing protein</fullName>
    </recommendedName>
</protein>
<name>A0AAV8R2L2_ENSVE</name>
<evidence type="ECO:0000313" key="6">
    <source>
        <dbReference type="Proteomes" id="UP001222027"/>
    </source>
</evidence>
<keyword evidence="6" id="KW-1185">Reference proteome</keyword>
<evidence type="ECO:0000256" key="3">
    <source>
        <dbReference type="ARBA" id="ARBA00022917"/>
    </source>
</evidence>
<evidence type="ECO:0000256" key="1">
    <source>
        <dbReference type="ARBA" id="ARBA00022490"/>
    </source>
</evidence>
<dbReference type="Proteomes" id="UP001222027">
    <property type="component" value="Unassembled WGS sequence"/>
</dbReference>
<organism evidence="5 6">
    <name type="scientific">Ensete ventricosum</name>
    <name type="common">Abyssinian banana</name>
    <name type="synonym">Musa ensete</name>
    <dbReference type="NCBI Taxonomy" id="4639"/>
    <lineage>
        <taxon>Eukaryota</taxon>
        <taxon>Viridiplantae</taxon>
        <taxon>Streptophyta</taxon>
        <taxon>Embryophyta</taxon>
        <taxon>Tracheophyta</taxon>
        <taxon>Spermatophyta</taxon>
        <taxon>Magnoliopsida</taxon>
        <taxon>Liliopsida</taxon>
        <taxon>Zingiberales</taxon>
        <taxon>Musaceae</taxon>
        <taxon>Ensete</taxon>
    </lineage>
</organism>
<dbReference type="PANTHER" id="PTHR10317">
    <property type="entry name" value="EUKARYOTIC TRANSLATION INITIATION FACTOR 3 SUBUNIT E"/>
    <property type="match status" value="1"/>
</dbReference>
<accession>A0AAV8R2L2</accession>
<dbReference type="GO" id="GO:0005852">
    <property type="term" value="C:eukaryotic translation initiation factor 3 complex"/>
    <property type="evidence" value="ECO:0007669"/>
    <property type="project" value="InterPro"/>
</dbReference>
<evidence type="ECO:0000259" key="4">
    <source>
        <dbReference type="SMART" id="SM01186"/>
    </source>
</evidence>
<dbReference type="InterPro" id="IPR019010">
    <property type="entry name" value="eIF3e_N"/>
</dbReference>
<dbReference type="SMART" id="SM01186">
    <property type="entry name" value="eIF3_N"/>
    <property type="match status" value="1"/>
</dbReference>
<gene>
    <name evidence="5" type="ORF">OPV22_017719</name>
</gene>
<feature type="domain" description="Eukaryotic translation initiation factor 3 subunit E N-terminal" evidence="4">
    <location>
        <begin position="82"/>
        <end position="181"/>
    </location>
</feature>
<dbReference type="EMBL" id="JAQQAF010000005">
    <property type="protein sequence ID" value="KAJ8485234.1"/>
    <property type="molecule type" value="Genomic_DNA"/>
</dbReference>